<feature type="signal peptide" evidence="1">
    <location>
        <begin position="1"/>
        <end position="20"/>
    </location>
</feature>
<dbReference type="KEGG" id="sulg:FJR48_00325"/>
<dbReference type="InterPro" id="IPR032811">
    <property type="entry name" value="Put_conjugal_transfer"/>
</dbReference>
<organism evidence="2 3">
    <name type="scientific">Sulfurimonas lithotrophica</name>
    <dbReference type="NCBI Taxonomy" id="2590022"/>
    <lineage>
        <taxon>Bacteria</taxon>
        <taxon>Pseudomonadati</taxon>
        <taxon>Campylobacterota</taxon>
        <taxon>Epsilonproteobacteria</taxon>
        <taxon>Campylobacterales</taxon>
        <taxon>Sulfurimonadaceae</taxon>
        <taxon>Sulfurimonas</taxon>
    </lineage>
</organism>
<dbReference type="RefSeq" id="WP_152306191.1">
    <property type="nucleotide sequence ID" value="NZ_CP043617.1"/>
</dbReference>
<dbReference type="AlphaFoldDB" id="A0A5P8NXV2"/>
<dbReference type="Gene3D" id="2.40.160.60">
    <property type="entry name" value="Outer membrane protein transport protein (OMPP1/FadL/TodX)"/>
    <property type="match status" value="1"/>
</dbReference>
<reference evidence="2 3" key="1">
    <citation type="submission" date="2019-09" db="EMBL/GenBank/DDBJ databases">
        <title>Sulfurimonas gotlandica sp. nov., a chemoautotrophic and psychrotolerant epsilonproteobacterium isolated from a pelagic redoxcline, and an emended description of the genus Sulfurimonas.</title>
        <authorList>
            <person name="Wang S."/>
            <person name="Jiang L."/>
            <person name="Shao S."/>
        </authorList>
    </citation>
    <scope>NUCLEOTIDE SEQUENCE [LARGE SCALE GENOMIC DNA]</scope>
    <source>
        <strain evidence="2 3">GYSZ_1</strain>
    </source>
</reference>
<gene>
    <name evidence="2" type="ORF">FJR48_00325</name>
</gene>
<evidence type="ECO:0000313" key="3">
    <source>
        <dbReference type="Proteomes" id="UP000326944"/>
    </source>
</evidence>
<dbReference type="OrthoDB" id="5365913at2"/>
<feature type="chain" id="PRO_5025023455" evidence="1">
    <location>
        <begin position="21"/>
        <end position="395"/>
    </location>
</feature>
<accession>A0A5P8NXV2</accession>
<evidence type="ECO:0000313" key="2">
    <source>
        <dbReference type="EMBL" id="QFR48248.1"/>
    </source>
</evidence>
<name>A0A5P8NXV2_9BACT</name>
<evidence type="ECO:0000256" key="1">
    <source>
        <dbReference type="SAM" id="SignalP"/>
    </source>
</evidence>
<proteinExistence type="predicted"/>
<dbReference type="Pfam" id="PF13729">
    <property type="entry name" value="TraF_2"/>
    <property type="match status" value="1"/>
</dbReference>
<sequence>MKKIISLALLGATTSLFALYAEHASLYKDPRIMGMGGANVAVGGYSTSVFSNPAGLTNIKKEHGYVVDLLSLGASFSSDGMDFIDDVNDVETSDINPNATTDMINVLRKYSGENFHVRADNYTAISKNSDAFAWSVGILAATESNFMAHPNGGSQGLLSTSTRVYGGVVLGAAKPYDLSIGRLDVGMSVKYIKLESYEGSLSVNDLIGNEDVDDLIERKYKKENSGVGVDIGVTYRPFVDSFWNPSFGLSVLNIGSMDMDDYYGGQPMTVNIGAAVSPKIDIFDKLVIAVDYVDLLDENKLRLYDLSNDTVVTYKDYDESDFEKRLRLGVSLGLIDTTFLSTTLNVGLYQGAYTAGIDFHIAVVRLNFATYEEQVGTGDIDISDRRYMGQLAISW</sequence>
<keyword evidence="1" id="KW-0732">Signal</keyword>
<dbReference type="EMBL" id="CP043617">
    <property type="protein sequence ID" value="QFR48248.1"/>
    <property type="molecule type" value="Genomic_DNA"/>
</dbReference>
<protein>
    <submittedName>
        <fullName evidence="2">Conjugal transfer protein TraF</fullName>
    </submittedName>
</protein>
<keyword evidence="3" id="KW-1185">Reference proteome</keyword>
<dbReference type="Proteomes" id="UP000326944">
    <property type="component" value="Chromosome"/>
</dbReference>